<comment type="caution">
    <text evidence="1">The sequence shown here is derived from an EMBL/GenBank/DDBJ whole genome shotgun (WGS) entry which is preliminary data.</text>
</comment>
<dbReference type="Proteomes" id="UP000683360">
    <property type="component" value="Unassembled WGS sequence"/>
</dbReference>
<organism evidence="1 2">
    <name type="scientific">Mytilus edulis</name>
    <name type="common">Blue mussel</name>
    <dbReference type="NCBI Taxonomy" id="6550"/>
    <lineage>
        <taxon>Eukaryota</taxon>
        <taxon>Metazoa</taxon>
        <taxon>Spiralia</taxon>
        <taxon>Lophotrochozoa</taxon>
        <taxon>Mollusca</taxon>
        <taxon>Bivalvia</taxon>
        <taxon>Autobranchia</taxon>
        <taxon>Pteriomorphia</taxon>
        <taxon>Mytilida</taxon>
        <taxon>Mytiloidea</taxon>
        <taxon>Mytilidae</taxon>
        <taxon>Mytilinae</taxon>
        <taxon>Mytilus</taxon>
    </lineage>
</organism>
<dbReference type="PANTHER" id="PTHR22605:SF16">
    <property type="entry name" value="E3 UBIQUITIN-PROTEIN LIGASE RNF213"/>
    <property type="match status" value="1"/>
</dbReference>
<reference evidence="1" key="1">
    <citation type="submission" date="2021-03" db="EMBL/GenBank/DDBJ databases">
        <authorList>
            <person name="Bekaert M."/>
        </authorList>
    </citation>
    <scope>NUCLEOTIDE SEQUENCE</scope>
</reference>
<protein>
    <submittedName>
        <fullName evidence="1">Uncharacterized protein</fullName>
    </submittedName>
</protein>
<name>A0A8S3QHJ5_MYTED</name>
<evidence type="ECO:0000313" key="1">
    <source>
        <dbReference type="EMBL" id="CAG2194988.1"/>
    </source>
</evidence>
<dbReference type="GO" id="GO:0016887">
    <property type="term" value="F:ATP hydrolysis activity"/>
    <property type="evidence" value="ECO:0007669"/>
    <property type="project" value="InterPro"/>
</dbReference>
<dbReference type="GO" id="GO:0004842">
    <property type="term" value="F:ubiquitin-protein transferase activity"/>
    <property type="evidence" value="ECO:0007669"/>
    <property type="project" value="InterPro"/>
</dbReference>
<proteinExistence type="predicted"/>
<dbReference type="InterPro" id="IPR031248">
    <property type="entry name" value="RNF213"/>
</dbReference>
<gene>
    <name evidence="1" type="ORF">MEDL_9982</name>
</gene>
<dbReference type="PANTHER" id="PTHR22605">
    <property type="entry name" value="RZ-TYPE DOMAIN-CONTAINING PROTEIN"/>
    <property type="match status" value="1"/>
</dbReference>
<dbReference type="EMBL" id="CAJPWZ010000502">
    <property type="protein sequence ID" value="CAG2194988.1"/>
    <property type="molecule type" value="Genomic_DNA"/>
</dbReference>
<accession>A0A8S3QHJ5</accession>
<keyword evidence="2" id="KW-1185">Reference proteome</keyword>
<evidence type="ECO:0000313" key="2">
    <source>
        <dbReference type="Proteomes" id="UP000683360"/>
    </source>
</evidence>
<sequence>MTYKSEITNATVFMSVRTKVKQERISPAVLTQIREELQEISFPAICGSMDKLDIAISFMKSIGVDENMLLSDFIVQTLKMDRTFASNKAQQTLHCKHIQSLWITLALERNLRLHKSGKEPFDNVTSKFKEPLKQCHQTLLCISIKHLRKIQQDLFLELLLECIVLAIDIPQKDEEAYNPAKIRNQELMSLNHSTCLEENCLRCSFADALEAFLYDFPYEDPAPKYDWLKPIINELNAKSDDTLQGCHSVETWKFVLTRSLNC</sequence>
<dbReference type="AlphaFoldDB" id="A0A8S3QHJ5"/>
<dbReference type="OrthoDB" id="6135597at2759"/>